<evidence type="ECO:0000313" key="2">
    <source>
        <dbReference type="EMBL" id="MBG6122416.1"/>
    </source>
</evidence>
<protein>
    <submittedName>
        <fullName evidence="2">Geranylgeranyl reductase family protein</fullName>
    </submittedName>
</protein>
<reference evidence="2" key="1">
    <citation type="submission" date="2020-11" db="EMBL/GenBank/DDBJ databases">
        <title>Sequencing the genomes of 1000 actinobacteria strains.</title>
        <authorList>
            <person name="Klenk H.-P."/>
        </authorList>
    </citation>
    <scope>NUCLEOTIDE SEQUENCE</scope>
    <source>
        <strain evidence="2">DSM 45632</strain>
    </source>
</reference>
<dbReference type="GO" id="GO:0016628">
    <property type="term" value="F:oxidoreductase activity, acting on the CH-CH group of donors, NAD or NADP as acceptor"/>
    <property type="evidence" value="ECO:0007669"/>
    <property type="project" value="InterPro"/>
</dbReference>
<dbReference type="InterPro" id="IPR036188">
    <property type="entry name" value="FAD/NAD-bd_sf"/>
</dbReference>
<proteinExistence type="predicted"/>
<evidence type="ECO:0000313" key="3">
    <source>
        <dbReference type="Proteomes" id="UP000658613"/>
    </source>
</evidence>
<comment type="caution">
    <text evidence="2">The sequence shown here is derived from an EMBL/GenBank/DDBJ whole genome shotgun (WGS) entry which is preliminary data.</text>
</comment>
<dbReference type="AlphaFoldDB" id="A0A931GWC7"/>
<dbReference type="EMBL" id="JADOUE010000001">
    <property type="protein sequence ID" value="MBG6122416.1"/>
    <property type="molecule type" value="Genomic_DNA"/>
</dbReference>
<dbReference type="InterPro" id="IPR011777">
    <property type="entry name" value="Geranylgeranyl_Rdtase_fam"/>
</dbReference>
<dbReference type="Gene3D" id="3.50.50.60">
    <property type="entry name" value="FAD/NAD(P)-binding domain"/>
    <property type="match status" value="1"/>
</dbReference>
<dbReference type="Proteomes" id="UP000658613">
    <property type="component" value="Unassembled WGS sequence"/>
</dbReference>
<dbReference type="PANTHER" id="PTHR42685">
    <property type="entry name" value="GERANYLGERANYL DIPHOSPHATE REDUCTASE"/>
    <property type="match status" value="1"/>
</dbReference>
<dbReference type="InterPro" id="IPR002938">
    <property type="entry name" value="FAD-bd"/>
</dbReference>
<dbReference type="PANTHER" id="PTHR42685:SF22">
    <property type="entry name" value="CONDITIONED MEDIUM FACTOR RECEPTOR 1"/>
    <property type="match status" value="1"/>
</dbReference>
<feature type="domain" description="FAD-binding" evidence="1">
    <location>
        <begin position="6"/>
        <end position="306"/>
    </location>
</feature>
<dbReference type="Pfam" id="PF01494">
    <property type="entry name" value="FAD_binding_3"/>
    <property type="match status" value="1"/>
</dbReference>
<organism evidence="2 3">
    <name type="scientific">Corynebacterium aquatimens</name>
    <dbReference type="NCBI Taxonomy" id="1190508"/>
    <lineage>
        <taxon>Bacteria</taxon>
        <taxon>Bacillati</taxon>
        <taxon>Actinomycetota</taxon>
        <taxon>Actinomycetes</taxon>
        <taxon>Mycobacteriales</taxon>
        <taxon>Corynebacteriaceae</taxon>
        <taxon>Corynebacterium</taxon>
    </lineage>
</organism>
<dbReference type="RefSeq" id="WP_196824815.1">
    <property type="nucleotide sequence ID" value="NZ_CP046980.1"/>
</dbReference>
<name>A0A931GWC7_9CORY</name>
<gene>
    <name evidence="2" type="ORF">IW254_001385</name>
</gene>
<dbReference type="SUPFAM" id="SSF51905">
    <property type="entry name" value="FAD/NAD(P)-binding domain"/>
    <property type="match status" value="1"/>
</dbReference>
<accession>A0A931GWC7</accession>
<dbReference type="PRINTS" id="PR00420">
    <property type="entry name" value="RNGMNOXGNASE"/>
</dbReference>
<dbReference type="GO" id="GO:0071949">
    <property type="term" value="F:FAD binding"/>
    <property type="evidence" value="ECO:0007669"/>
    <property type="project" value="InterPro"/>
</dbReference>
<dbReference type="InterPro" id="IPR050407">
    <property type="entry name" value="Geranylgeranyl_reductase"/>
</dbReference>
<dbReference type="NCBIfam" id="TIGR02032">
    <property type="entry name" value="GG-red-SF"/>
    <property type="match status" value="1"/>
</dbReference>
<evidence type="ECO:0000259" key="1">
    <source>
        <dbReference type="Pfam" id="PF01494"/>
    </source>
</evidence>
<sequence>MLTPSCLVIGAGPAGSAAAIALARAGLSTLLIDGSPRNRDKTCGDGLTPRAVHSLRRLGLSSALPDYRNKGLKLHGFGGSVTAPWPAGMYGDEGSARPRVGFDAALADMAAAAGARVEFSCPATSVERGTGGAISVVHTPQGEIRPRWVIVADGVRSGVGKQLGRTWHRGEVFGIAARSYCATPFSQEPWMHSHVELRSADGEIQPGYGWIFPLGDGTVNLGCGALSTDARPAKVNTKKLLHSYASQVSAEWQLGPAQSVTSALLPMGGAVSGVAGPNWMLIGDAAACVNPLNGEGIDYGLETAILAASLITGRDPLSPTPASPTPASPTPADRDFTLLWPHVLREHYGEAFVLARTLARLLTYPQFLPAVGPLALRGLGGKFIMPAAARLMGNLVTEEDKDLVARLWRLAGSGAYAARAGTPLWDP</sequence>
<keyword evidence="3" id="KW-1185">Reference proteome</keyword>